<dbReference type="InterPro" id="IPR052701">
    <property type="entry name" value="GAG_Ulvan_Degrading_Sulfatases"/>
</dbReference>
<dbReference type="InterPro" id="IPR017850">
    <property type="entry name" value="Alkaline_phosphatase_core_sf"/>
</dbReference>
<dbReference type="PROSITE" id="PS00149">
    <property type="entry name" value="SULFATASE_2"/>
    <property type="match status" value="1"/>
</dbReference>
<reference evidence="4" key="1">
    <citation type="submission" date="2018-05" db="EMBL/GenBank/DDBJ databases">
        <authorList>
            <person name="Lanie J.A."/>
            <person name="Ng W.-L."/>
            <person name="Kazmierczak K.M."/>
            <person name="Andrzejewski T.M."/>
            <person name="Davidsen T.M."/>
            <person name="Wayne K.J."/>
            <person name="Tettelin H."/>
            <person name="Glass J.I."/>
            <person name="Rusch D."/>
            <person name="Podicherti R."/>
            <person name="Tsui H.-C.T."/>
            <person name="Winkler M.E."/>
        </authorList>
    </citation>
    <scope>NUCLEOTIDE SEQUENCE</scope>
</reference>
<evidence type="ECO:0000256" key="1">
    <source>
        <dbReference type="ARBA" id="ARBA00008779"/>
    </source>
</evidence>
<dbReference type="SUPFAM" id="SSF53649">
    <property type="entry name" value="Alkaline phosphatase-like"/>
    <property type="match status" value="1"/>
</dbReference>
<dbReference type="Gene3D" id="3.30.1120.10">
    <property type="match status" value="1"/>
</dbReference>
<evidence type="ECO:0000259" key="3">
    <source>
        <dbReference type="Pfam" id="PF00884"/>
    </source>
</evidence>
<organism evidence="4">
    <name type="scientific">marine metagenome</name>
    <dbReference type="NCBI Taxonomy" id="408172"/>
    <lineage>
        <taxon>unclassified sequences</taxon>
        <taxon>metagenomes</taxon>
        <taxon>ecological metagenomes</taxon>
    </lineage>
</organism>
<sequence length="419" mass="46699">KPENVKTPNIDQLANKGLKFTSGYCSASTCTPTRYSFLTGSYAFRKTNTGIAPPNAPAIIQPGTETIASLLKKAGYKTAVIGKWHLGLGGPEGPDWNGELKPGPREIGFDYNYLLPTTNDRVPQVYVENHRVKNLDPNDPLWVGYEKPSEDHFTGITHRNTLRMNWNDGHNNTIHNGIGRIGFYTGGHSARFRDEDLADEWQKQANRWMEENKNEPFFLFFSSHDIHVPRMPHERFQGLSGMSYRGDTIVQLDWNVGEIMKTLDRLDLTDNTLVIFVSDNGPVLDDGYDDLANETLGDHKPAGPYAGGKYTVREGGTRTPFITYWKGKIQPGVSDEMVSTIDLAASMAALAGIDLPDDGILDSFNVLDALLGKRGAKGREYIVSQDNGRRGSYGLRVGNWKLQRHDARIMYNGDLSMNT</sequence>
<gene>
    <name evidence="4" type="ORF">METZ01_LOCUS276704</name>
</gene>
<proteinExistence type="inferred from homology"/>
<dbReference type="InterPro" id="IPR024607">
    <property type="entry name" value="Sulfatase_CS"/>
</dbReference>
<dbReference type="Pfam" id="PF00884">
    <property type="entry name" value="Sulfatase"/>
    <property type="match status" value="1"/>
</dbReference>
<dbReference type="Gene3D" id="3.40.720.10">
    <property type="entry name" value="Alkaline Phosphatase, subunit A"/>
    <property type="match status" value="1"/>
</dbReference>
<feature type="non-terminal residue" evidence="4">
    <location>
        <position position="419"/>
    </location>
</feature>
<accession>A0A382KH63</accession>
<keyword evidence="2" id="KW-0378">Hydrolase</keyword>
<comment type="similarity">
    <text evidence="1">Belongs to the sulfatase family.</text>
</comment>
<dbReference type="AlphaFoldDB" id="A0A382KH63"/>
<dbReference type="EMBL" id="UINC01080685">
    <property type="protein sequence ID" value="SVC23850.1"/>
    <property type="molecule type" value="Genomic_DNA"/>
</dbReference>
<protein>
    <recommendedName>
        <fullName evidence="3">Sulfatase N-terminal domain-containing protein</fullName>
    </recommendedName>
</protein>
<dbReference type="PANTHER" id="PTHR43751">
    <property type="entry name" value="SULFATASE"/>
    <property type="match status" value="1"/>
</dbReference>
<feature type="domain" description="Sulfatase N-terminal" evidence="3">
    <location>
        <begin position="6"/>
        <end position="353"/>
    </location>
</feature>
<dbReference type="GO" id="GO:0016787">
    <property type="term" value="F:hydrolase activity"/>
    <property type="evidence" value="ECO:0007669"/>
    <property type="project" value="UniProtKB-KW"/>
</dbReference>
<feature type="non-terminal residue" evidence="4">
    <location>
        <position position="1"/>
    </location>
</feature>
<evidence type="ECO:0000313" key="4">
    <source>
        <dbReference type="EMBL" id="SVC23850.1"/>
    </source>
</evidence>
<dbReference type="InterPro" id="IPR000917">
    <property type="entry name" value="Sulfatase_N"/>
</dbReference>
<evidence type="ECO:0000256" key="2">
    <source>
        <dbReference type="ARBA" id="ARBA00022801"/>
    </source>
</evidence>
<name>A0A382KH63_9ZZZZ</name>
<dbReference type="PANTHER" id="PTHR43751:SF7">
    <property type="entry name" value="ARYLSULPHATASE A"/>
    <property type="match status" value="1"/>
</dbReference>
<dbReference type="PROSITE" id="PS00523">
    <property type="entry name" value="SULFATASE_1"/>
    <property type="match status" value="1"/>
</dbReference>